<sequence>MMAEKSEDLKKKGISYDDSDDEGDSTCGLLLMKLNLVPRKKLIVLSIGGLLFYRRPCCKDFMDFCLERFEVGIWSSAREWYMNNALDCIMVGLRGKLLFAWDQNECTNSGFNSLEKKNKPIFLKELKKIWENKALHSLCSCGAIFLIKHIVN</sequence>
<reference evidence="3 4" key="1">
    <citation type="submission" date="2024-05" db="EMBL/GenBank/DDBJ databases">
        <title>Haplotype-resolved chromosome-level genome assembly of Huyou (Citrus changshanensis).</title>
        <authorList>
            <person name="Miao C."/>
            <person name="Chen W."/>
            <person name="Wu Y."/>
            <person name="Wang L."/>
            <person name="Zhao S."/>
            <person name="Grierson D."/>
            <person name="Xu C."/>
            <person name="Chen K."/>
        </authorList>
    </citation>
    <scope>NUCLEOTIDE SEQUENCE [LARGE SCALE GENOMIC DNA]</scope>
    <source>
        <strain evidence="3">01-14</strain>
        <tissue evidence="3">Leaf</tissue>
    </source>
</reference>
<dbReference type="SUPFAM" id="SSF56784">
    <property type="entry name" value="HAD-like"/>
    <property type="match status" value="1"/>
</dbReference>
<gene>
    <name evidence="3" type="ORF">WN944_004933</name>
</gene>
<feature type="region of interest" description="Disordered" evidence="1">
    <location>
        <begin position="1"/>
        <end position="23"/>
    </location>
</feature>
<proteinExistence type="predicted"/>
<evidence type="ECO:0000259" key="2">
    <source>
        <dbReference type="Pfam" id="PF03031"/>
    </source>
</evidence>
<feature type="domain" description="FCP1 homology" evidence="2">
    <location>
        <begin position="50"/>
        <end position="131"/>
    </location>
</feature>
<protein>
    <recommendedName>
        <fullName evidence="2">FCP1 homology domain-containing protein</fullName>
    </recommendedName>
</protein>
<organism evidence="3 4">
    <name type="scientific">Citrus x changshan-huyou</name>
    <dbReference type="NCBI Taxonomy" id="2935761"/>
    <lineage>
        <taxon>Eukaryota</taxon>
        <taxon>Viridiplantae</taxon>
        <taxon>Streptophyta</taxon>
        <taxon>Embryophyta</taxon>
        <taxon>Tracheophyta</taxon>
        <taxon>Spermatophyta</taxon>
        <taxon>Magnoliopsida</taxon>
        <taxon>eudicotyledons</taxon>
        <taxon>Gunneridae</taxon>
        <taxon>Pentapetalae</taxon>
        <taxon>rosids</taxon>
        <taxon>malvids</taxon>
        <taxon>Sapindales</taxon>
        <taxon>Rutaceae</taxon>
        <taxon>Aurantioideae</taxon>
        <taxon>Citrus</taxon>
    </lineage>
</organism>
<comment type="caution">
    <text evidence="3">The sequence shown here is derived from an EMBL/GenBank/DDBJ whole genome shotgun (WGS) entry which is preliminary data.</text>
</comment>
<evidence type="ECO:0000313" key="4">
    <source>
        <dbReference type="Proteomes" id="UP001428341"/>
    </source>
</evidence>
<evidence type="ECO:0000256" key="1">
    <source>
        <dbReference type="SAM" id="MobiDB-lite"/>
    </source>
</evidence>
<evidence type="ECO:0000313" key="3">
    <source>
        <dbReference type="EMBL" id="KAK9194229.1"/>
    </source>
</evidence>
<keyword evidence="4" id="KW-1185">Reference proteome</keyword>
<dbReference type="EMBL" id="JBCGBO010000006">
    <property type="protein sequence ID" value="KAK9194229.1"/>
    <property type="molecule type" value="Genomic_DNA"/>
</dbReference>
<accession>A0AAP0M7I4</accession>
<feature type="compositionally biased region" description="Basic and acidic residues" evidence="1">
    <location>
        <begin position="1"/>
        <end position="15"/>
    </location>
</feature>
<dbReference type="Proteomes" id="UP001428341">
    <property type="component" value="Unassembled WGS sequence"/>
</dbReference>
<name>A0AAP0M7I4_9ROSI</name>
<dbReference type="Pfam" id="PF03031">
    <property type="entry name" value="NIF"/>
    <property type="match status" value="1"/>
</dbReference>
<dbReference type="InterPro" id="IPR036412">
    <property type="entry name" value="HAD-like_sf"/>
</dbReference>
<dbReference type="AlphaFoldDB" id="A0AAP0M7I4"/>
<dbReference type="Gene3D" id="3.40.50.1000">
    <property type="entry name" value="HAD superfamily/HAD-like"/>
    <property type="match status" value="1"/>
</dbReference>
<dbReference type="InterPro" id="IPR023214">
    <property type="entry name" value="HAD_sf"/>
</dbReference>
<dbReference type="InterPro" id="IPR004274">
    <property type="entry name" value="FCP1_dom"/>
</dbReference>